<evidence type="ECO:0000313" key="3">
    <source>
        <dbReference type="Proteomes" id="UP000095607"/>
    </source>
</evidence>
<feature type="domain" description="Rhodanese" evidence="1">
    <location>
        <begin position="27"/>
        <end position="119"/>
    </location>
</feature>
<dbReference type="PANTHER" id="PTHR44086">
    <property type="entry name" value="THIOSULFATE SULFURTRANSFERASE RDL2, MITOCHONDRIAL-RELATED"/>
    <property type="match status" value="1"/>
</dbReference>
<dbReference type="CDD" id="cd00158">
    <property type="entry name" value="RHOD"/>
    <property type="match status" value="1"/>
</dbReference>
<name>A0ABM6ECT0_9BURK</name>
<dbReference type="InterPro" id="IPR036873">
    <property type="entry name" value="Rhodanese-like_dom_sf"/>
</dbReference>
<proteinExistence type="predicted"/>
<evidence type="ECO:0000259" key="1">
    <source>
        <dbReference type="PROSITE" id="PS50206"/>
    </source>
</evidence>
<dbReference type="SMART" id="SM00450">
    <property type="entry name" value="RHOD"/>
    <property type="match status" value="1"/>
</dbReference>
<dbReference type="PANTHER" id="PTHR44086:SF10">
    <property type="entry name" value="THIOSULFATE SULFURTRANSFERASE_RHODANESE-LIKE DOMAIN-CONTAINING PROTEIN 3"/>
    <property type="match status" value="1"/>
</dbReference>
<dbReference type="Gene3D" id="3.40.250.10">
    <property type="entry name" value="Rhodanese-like domain"/>
    <property type="match status" value="1"/>
</dbReference>
<organism evidence="2 3">
    <name type="scientific">Delftia tsuruhatensis</name>
    <dbReference type="NCBI Taxonomy" id="180282"/>
    <lineage>
        <taxon>Bacteria</taxon>
        <taxon>Pseudomonadati</taxon>
        <taxon>Pseudomonadota</taxon>
        <taxon>Betaproteobacteria</taxon>
        <taxon>Burkholderiales</taxon>
        <taxon>Comamonadaceae</taxon>
        <taxon>Delftia</taxon>
    </lineage>
</organism>
<protein>
    <recommendedName>
        <fullName evidence="1">Rhodanese domain-containing protein</fullName>
    </recommendedName>
</protein>
<reference evidence="2 3" key="1">
    <citation type="submission" date="2016-09" db="EMBL/GenBank/DDBJ databases">
        <title>Complete genome sequence of Deltia acidovorans CM13 isolated from murine proximal colonic tissue.</title>
        <authorList>
            <person name="Saffarian A."/>
        </authorList>
    </citation>
    <scope>NUCLEOTIDE SEQUENCE [LARGE SCALE GENOMIC DNA]</scope>
    <source>
        <strain evidence="2 3">CM13</strain>
    </source>
</reference>
<keyword evidence="3" id="KW-1185">Reference proteome</keyword>
<dbReference type="RefSeq" id="WP_046240005.1">
    <property type="nucleotide sequence ID" value="NZ_CBCSDN010000003.1"/>
</dbReference>
<gene>
    <name evidence="2" type="ORF">BI380_30515</name>
</gene>
<dbReference type="SUPFAM" id="SSF52821">
    <property type="entry name" value="Rhodanese/Cell cycle control phosphatase"/>
    <property type="match status" value="1"/>
</dbReference>
<dbReference type="InterPro" id="IPR001763">
    <property type="entry name" value="Rhodanese-like_dom"/>
</dbReference>
<sequence length="119" mass="12671">MKTYLDLVAQARPHVSLVPLSEVDQVLAQTDALIDVREESECAAGHLPGAVNMSRGTLEGHLASLPAMQRPDARLVLYCRTDARAALAARSLPAMGHAQVHVIEGGDAAWVQANRPVLA</sequence>
<dbReference type="Pfam" id="PF00581">
    <property type="entry name" value="Rhodanese"/>
    <property type="match status" value="1"/>
</dbReference>
<dbReference type="Proteomes" id="UP000095607">
    <property type="component" value="Chromosome"/>
</dbReference>
<dbReference type="EMBL" id="CP017420">
    <property type="protein sequence ID" value="AOV05355.1"/>
    <property type="molecule type" value="Genomic_DNA"/>
</dbReference>
<dbReference type="PROSITE" id="PS50206">
    <property type="entry name" value="RHODANESE_3"/>
    <property type="match status" value="1"/>
</dbReference>
<accession>A0ABM6ECT0</accession>
<evidence type="ECO:0000313" key="2">
    <source>
        <dbReference type="EMBL" id="AOV05355.1"/>
    </source>
</evidence>